<dbReference type="Proteomes" id="UP000322225">
    <property type="component" value="Chromosome 12"/>
</dbReference>
<proteinExistence type="predicted"/>
<feature type="compositionally biased region" description="Acidic residues" evidence="1">
    <location>
        <begin position="89"/>
        <end position="100"/>
    </location>
</feature>
<dbReference type="KEGG" id="ksn:43587934"/>
<accession>A0A5M6C173</accession>
<feature type="compositionally biased region" description="Low complexity" evidence="1">
    <location>
        <begin position="101"/>
        <end position="111"/>
    </location>
</feature>
<name>A0A5M6C173_9TREE</name>
<dbReference type="OrthoDB" id="2596228at2759"/>
<evidence type="ECO:0000256" key="1">
    <source>
        <dbReference type="SAM" id="MobiDB-lite"/>
    </source>
</evidence>
<reference evidence="2" key="2">
    <citation type="submission" date="2024-01" db="EMBL/GenBank/DDBJ databases">
        <title>Comparative genomics of Cryptococcus and Kwoniella reveals pathogenesis evolution and contrasting modes of karyotype evolution via chromosome fusion or intercentromeric recombination.</title>
        <authorList>
            <person name="Coelho M.A."/>
            <person name="David-Palma M."/>
            <person name="Shea T."/>
            <person name="Bowers K."/>
            <person name="McGinley-Smith S."/>
            <person name="Mohammad A.W."/>
            <person name="Gnirke A."/>
            <person name="Yurkov A.M."/>
            <person name="Nowrousian M."/>
            <person name="Sun S."/>
            <person name="Cuomo C.A."/>
            <person name="Heitman J."/>
        </authorList>
    </citation>
    <scope>NUCLEOTIDE SEQUENCE</scope>
    <source>
        <strain evidence="2">CBS 12478</strain>
    </source>
</reference>
<evidence type="ECO:0000313" key="3">
    <source>
        <dbReference type="Proteomes" id="UP000322225"/>
    </source>
</evidence>
<evidence type="ECO:0000313" key="2">
    <source>
        <dbReference type="EMBL" id="WWD21964.1"/>
    </source>
</evidence>
<keyword evidence="3" id="KW-1185">Reference proteome</keyword>
<organism evidence="2 3">
    <name type="scientific">Kwoniella shandongensis</name>
    <dbReference type="NCBI Taxonomy" id="1734106"/>
    <lineage>
        <taxon>Eukaryota</taxon>
        <taxon>Fungi</taxon>
        <taxon>Dikarya</taxon>
        <taxon>Basidiomycota</taxon>
        <taxon>Agaricomycotina</taxon>
        <taxon>Tremellomycetes</taxon>
        <taxon>Tremellales</taxon>
        <taxon>Cryptococcaceae</taxon>
        <taxon>Kwoniella</taxon>
    </lineage>
</organism>
<gene>
    <name evidence="2" type="ORF">CI109_106452</name>
</gene>
<dbReference type="GeneID" id="43587934"/>
<feature type="region of interest" description="Disordered" evidence="1">
    <location>
        <begin position="1"/>
        <end position="116"/>
    </location>
</feature>
<protein>
    <submittedName>
        <fullName evidence="2">Uncharacterized protein</fullName>
    </submittedName>
</protein>
<dbReference type="RefSeq" id="XP_031861805.1">
    <property type="nucleotide sequence ID" value="XM_032003807.1"/>
</dbReference>
<dbReference type="AlphaFoldDB" id="A0A5M6C173"/>
<reference evidence="2" key="1">
    <citation type="submission" date="2017-08" db="EMBL/GenBank/DDBJ databases">
        <authorList>
            <person name="Cuomo C."/>
            <person name="Billmyre B."/>
            <person name="Heitman J."/>
        </authorList>
    </citation>
    <scope>NUCLEOTIDE SEQUENCE</scope>
    <source>
        <strain evidence="2">CBS 12478</strain>
    </source>
</reference>
<sequence>MDESMEEGDSLFSLPGPTNARALYHTPVQQPSQQPIGLGLHPHLVPQHLPELDESADYPNQWGGASSPVGEGDASASYEYEGASGIPVEEGEEEEGEGEESYAQSESSSADYDADADPEAFARRLDELAGVLEVGEEEARALRWGPAMGRERDAPDLPLSQFKALINHHLKSTEWKYATPSTLFAPVPGRSTAGLSLGGGLSFETGDACLIRVLGRGWVDRDEALEAELSGEFEGGLLARQ</sequence>
<dbReference type="EMBL" id="CP144062">
    <property type="protein sequence ID" value="WWD21964.1"/>
    <property type="molecule type" value="Genomic_DNA"/>
</dbReference>